<evidence type="ECO:0000256" key="2">
    <source>
        <dbReference type="ARBA" id="ARBA00023125"/>
    </source>
</evidence>
<organism evidence="5 6">
    <name type="scientific">Klugiella xanthotipulae</name>
    <dbReference type="NCBI Taxonomy" id="244735"/>
    <lineage>
        <taxon>Bacteria</taxon>
        <taxon>Bacillati</taxon>
        <taxon>Actinomycetota</taxon>
        <taxon>Actinomycetes</taxon>
        <taxon>Micrococcales</taxon>
        <taxon>Microbacteriaceae</taxon>
        <taxon>Klugiella</taxon>
    </lineage>
</organism>
<dbReference type="Pfam" id="PF14525">
    <property type="entry name" value="AraC_binding_2"/>
    <property type="match status" value="1"/>
</dbReference>
<dbReference type="PROSITE" id="PS00041">
    <property type="entry name" value="HTH_ARAC_FAMILY_1"/>
    <property type="match status" value="1"/>
</dbReference>
<dbReference type="InterPro" id="IPR009057">
    <property type="entry name" value="Homeodomain-like_sf"/>
</dbReference>
<dbReference type="EMBL" id="VFPN01000002">
    <property type="protein sequence ID" value="TQM63513.1"/>
    <property type="molecule type" value="Genomic_DNA"/>
</dbReference>
<feature type="domain" description="HTH araC/xylS-type" evidence="4">
    <location>
        <begin position="219"/>
        <end position="320"/>
    </location>
</feature>
<dbReference type="SUPFAM" id="SSF46689">
    <property type="entry name" value="Homeodomain-like"/>
    <property type="match status" value="1"/>
</dbReference>
<dbReference type="PANTHER" id="PTHR46796:SF6">
    <property type="entry name" value="ARAC SUBFAMILY"/>
    <property type="match status" value="1"/>
</dbReference>
<dbReference type="SMART" id="SM00342">
    <property type="entry name" value="HTH_ARAC"/>
    <property type="match status" value="1"/>
</dbReference>
<dbReference type="InterPro" id="IPR018060">
    <property type="entry name" value="HTH_AraC"/>
</dbReference>
<proteinExistence type="predicted"/>
<gene>
    <name evidence="5" type="ORF">FB466_1778</name>
</gene>
<dbReference type="GO" id="GO:0003700">
    <property type="term" value="F:DNA-binding transcription factor activity"/>
    <property type="evidence" value="ECO:0007669"/>
    <property type="project" value="InterPro"/>
</dbReference>
<dbReference type="Pfam" id="PF12833">
    <property type="entry name" value="HTH_18"/>
    <property type="match status" value="1"/>
</dbReference>
<dbReference type="PRINTS" id="PR00032">
    <property type="entry name" value="HTHARAC"/>
</dbReference>
<protein>
    <submittedName>
        <fullName evidence="5">AraC-like DNA-binding protein</fullName>
    </submittedName>
</protein>
<accession>A0A543HYS8</accession>
<keyword evidence="2 5" id="KW-0238">DNA-binding</keyword>
<evidence type="ECO:0000256" key="1">
    <source>
        <dbReference type="ARBA" id="ARBA00023015"/>
    </source>
</evidence>
<dbReference type="Proteomes" id="UP000318331">
    <property type="component" value="Unassembled WGS sequence"/>
</dbReference>
<name>A0A543HYS8_9MICO</name>
<evidence type="ECO:0000259" key="4">
    <source>
        <dbReference type="PROSITE" id="PS01124"/>
    </source>
</evidence>
<keyword evidence="6" id="KW-1185">Reference proteome</keyword>
<evidence type="ECO:0000256" key="3">
    <source>
        <dbReference type="ARBA" id="ARBA00023163"/>
    </source>
</evidence>
<dbReference type="InterPro" id="IPR018062">
    <property type="entry name" value="HTH_AraC-typ_CS"/>
</dbReference>
<evidence type="ECO:0000313" key="6">
    <source>
        <dbReference type="Proteomes" id="UP000318331"/>
    </source>
</evidence>
<dbReference type="PROSITE" id="PS01124">
    <property type="entry name" value="HTH_ARAC_FAMILY_2"/>
    <property type="match status" value="1"/>
</dbReference>
<evidence type="ECO:0000313" key="5">
    <source>
        <dbReference type="EMBL" id="TQM63513.1"/>
    </source>
</evidence>
<dbReference type="GO" id="GO:0043565">
    <property type="term" value="F:sequence-specific DNA binding"/>
    <property type="evidence" value="ECO:0007669"/>
    <property type="project" value="InterPro"/>
</dbReference>
<sequence>MTTFSTVAEVHGLSEWRQTVNSLLLPLVIESVDADHFSARIETCRVGGIRLFNVWASPHTLERTSRLAEAGADPVYSISLQLTGRSTVTQNGNHGVLEPGDFAVYDSTLPYRREFPVDSRTLVVIFPQQMIALPPRALAGIGGVRIAGSEGLGRIVSPFLVGIAENLAVLGGRTGLSVTQSVVEMVSAAFVETIGVVAATAGAGGSAAVTPCARLEQTMRIREHIMARLGDADLTPAVIAAHHFISTRHLHHLFREQGTSVATWIRERRLEMSRRDLSDPMREGETIREVASRWGFVDATHFSTLFRRTYGASPREYRRSALGE</sequence>
<dbReference type="PANTHER" id="PTHR46796">
    <property type="entry name" value="HTH-TYPE TRANSCRIPTIONAL ACTIVATOR RHAS-RELATED"/>
    <property type="match status" value="1"/>
</dbReference>
<dbReference type="OrthoDB" id="9799345at2"/>
<dbReference type="InterPro" id="IPR050204">
    <property type="entry name" value="AraC_XylS_family_regulators"/>
</dbReference>
<comment type="caution">
    <text evidence="5">The sequence shown here is derived from an EMBL/GenBank/DDBJ whole genome shotgun (WGS) entry which is preliminary data.</text>
</comment>
<dbReference type="AlphaFoldDB" id="A0A543HYS8"/>
<reference evidence="5 6" key="1">
    <citation type="submission" date="2019-06" db="EMBL/GenBank/DDBJ databases">
        <title>Sequencing the genomes of 1000 actinobacteria strains.</title>
        <authorList>
            <person name="Klenk H.-P."/>
        </authorList>
    </citation>
    <scope>NUCLEOTIDE SEQUENCE [LARGE SCALE GENOMIC DNA]</scope>
    <source>
        <strain evidence="5 6">DSM 18031</strain>
    </source>
</reference>
<dbReference type="Gene3D" id="1.10.10.60">
    <property type="entry name" value="Homeodomain-like"/>
    <property type="match status" value="1"/>
</dbReference>
<dbReference type="InterPro" id="IPR020449">
    <property type="entry name" value="Tscrpt_reg_AraC-type_HTH"/>
</dbReference>
<dbReference type="InterPro" id="IPR035418">
    <property type="entry name" value="AraC-bd_2"/>
</dbReference>
<dbReference type="RefSeq" id="WP_141917637.1">
    <property type="nucleotide sequence ID" value="NZ_BAAAYS010000011.1"/>
</dbReference>
<keyword evidence="1" id="KW-0805">Transcription regulation</keyword>
<keyword evidence="3" id="KW-0804">Transcription</keyword>